<evidence type="ECO:0000313" key="1">
    <source>
        <dbReference type="EMBL" id="MDH1236559.1"/>
    </source>
</evidence>
<evidence type="ECO:0000313" key="2">
    <source>
        <dbReference type="Proteomes" id="UP001158500"/>
    </source>
</evidence>
<protein>
    <recommendedName>
        <fullName evidence="3">PD-(D/E)XK endonuclease-like domain-containing protein</fullName>
    </recommendedName>
</protein>
<evidence type="ECO:0008006" key="3">
    <source>
        <dbReference type="Google" id="ProtNLM"/>
    </source>
</evidence>
<dbReference type="RefSeq" id="WP_279641471.1">
    <property type="nucleotide sequence ID" value="NZ_JAOCAE010000006.1"/>
</dbReference>
<comment type="caution">
    <text evidence="1">The sequence shown here is derived from an EMBL/GenBank/DDBJ whole genome shotgun (WGS) entry which is preliminary data.</text>
</comment>
<reference evidence="1" key="1">
    <citation type="submission" date="2022-09" db="EMBL/GenBank/DDBJ databases">
        <title>Intensive care unit water sources are persistently colonized with multi-drug resistant bacteria and are the site of extensive horizontal gene transfer of antibiotic resistance genes.</title>
        <authorList>
            <person name="Diorio-Toth L."/>
        </authorList>
    </citation>
    <scope>NUCLEOTIDE SEQUENCE</scope>
    <source>
        <strain evidence="1">GD03947</strain>
    </source>
</reference>
<accession>A0AA42P887</accession>
<dbReference type="InterPro" id="IPR011604">
    <property type="entry name" value="PDDEXK-like_dom_sf"/>
</dbReference>
<dbReference type="EMBL" id="JAOCAE010000006">
    <property type="protein sequence ID" value="MDH1236559.1"/>
    <property type="molecule type" value="Genomic_DNA"/>
</dbReference>
<gene>
    <name evidence="1" type="ORF">N5C32_10960</name>
</gene>
<dbReference type="AlphaFoldDB" id="A0AA42P887"/>
<dbReference type="Proteomes" id="UP001158500">
    <property type="component" value="Unassembled WGS sequence"/>
</dbReference>
<proteinExistence type="predicted"/>
<sequence>MRKYLNNSNVPLSLAVFLATDNYDHESDTISATTLIKPLRQIILAARVPQEQGLVDVSGMVSSRMGSAIHDSIERAWLHKHVEAMTALGYPKKVIAQVRINPTPEELGPGIIPVYLEQRAYREIEGRKVSGKFDFVGDGRVEDFKSTSVYTYINNTNDEKYRLQGGIYRWLNPKIITQDTMAIQFIFTDWSQAQAKSSPNYPASRTLEHVLRLPSLEFIEEFIRNKIRNLDKFWNAPENEIPLCTEEDLWRSAPQYKYYKNPAKTQRSTKNFDTKQDAYMQLAKDGNVGKVVEVPGQVKACRYCPGFYACTQKDKYLESGELQL</sequence>
<name>A0AA42P887_STUST</name>
<organism evidence="1 2">
    <name type="scientific">Stutzerimonas stutzeri</name>
    <name type="common">Pseudomonas stutzeri</name>
    <dbReference type="NCBI Taxonomy" id="316"/>
    <lineage>
        <taxon>Bacteria</taxon>
        <taxon>Pseudomonadati</taxon>
        <taxon>Pseudomonadota</taxon>
        <taxon>Gammaproteobacteria</taxon>
        <taxon>Pseudomonadales</taxon>
        <taxon>Pseudomonadaceae</taxon>
        <taxon>Stutzerimonas</taxon>
    </lineage>
</organism>
<dbReference type="Gene3D" id="3.90.320.10">
    <property type="match status" value="1"/>
</dbReference>